<organism evidence="1 2">
    <name type="scientific">Candidatus Kerfeldbacteria bacterium RIFCSPHIGHO2_02_FULL_42_14</name>
    <dbReference type="NCBI Taxonomy" id="1798540"/>
    <lineage>
        <taxon>Bacteria</taxon>
        <taxon>Candidatus Kerfeldiibacteriota</taxon>
    </lineage>
</organism>
<gene>
    <name evidence="1" type="ORF">A3B74_05230</name>
</gene>
<protein>
    <submittedName>
        <fullName evidence="1">Uncharacterized protein</fullName>
    </submittedName>
</protein>
<accession>A0A1G2AT18</accession>
<evidence type="ECO:0000313" key="1">
    <source>
        <dbReference type="EMBL" id="OGY80028.1"/>
    </source>
</evidence>
<name>A0A1G2AT18_9BACT</name>
<evidence type="ECO:0000313" key="2">
    <source>
        <dbReference type="Proteomes" id="UP000177165"/>
    </source>
</evidence>
<dbReference type="Proteomes" id="UP000177165">
    <property type="component" value="Unassembled WGS sequence"/>
</dbReference>
<dbReference type="EMBL" id="MHKB01000002">
    <property type="protein sequence ID" value="OGY80028.1"/>
    <property type="molecule type" value="Genomic_DNA"/>
</dbReference>
<dbReference type="AlphaFoldDB" id="A0A1G2AT18"/>
<comment type="caution">
    <text evidence="1">The sequence shown here is derived from an EMBL/GenBank/DDBJ whole genome shotgun (WGS) entry which is preliminary data.</text>
</comment>
<reference evidence="1 2" key="1">
    <citation type="journal article" date="2016" name="Nat. Commun.">
        <title>Thousands of microbial genomes shed light on interconnected biogeochemical processes in an aquifer system.</title>
        <authorList>
            <person name="Anantharaman K."/>
            <person name="Brown C.T."/>
            <person name="Hug L.A."/>
            <person name="Sharon I."/>
            <person name="Castelle C.J."/>
            <person name="Probst A.J."/>
            <person name="Thomas B.C."/>
            <person name="Singh A."/>
            <person name="Wilkins M.J."/>
            <person name="Karaoz U."/>
            <person name="Brodie E.L."/>
            <person name="Williams K.H."/>
            <person name="Hubbard S.S."/>
            <person name="Banfield J.F."/>
        </authorList>
    </citation>
    <scope>NUCLEOTIDE SEQUENCE [LARGE SCALE GENOMIC DNA]</scope>
</reference>
<sequence length="94" mass="10776">MLKSQSNHRYIQIPLHHILGLSSNTLSSVKVNFNHRKKRRKTLAFEALTGHSVLRKESLPPLLMITISFSQKKAYSATDPMNTFLSFFSTLFII</sequence>
<proteinExistence type="predicted"/>
<dbReference type="STRING" id="1798540.A3B74_05230"/>